<dbReference type="PANTHER" id="PTHR37984">
    <property type="entry name" value="PROTEIN CBG26694"/>
    <property type="match status" value="1"/>
</dbReference>
<dbReference type="Gene3D" id="3.30.70.270">
    <property type="match status" value="2"/>
</dbReference>
<evidence type="ECO:0000313" key="11">
    <source>
        <dbReference type="EMBL" id="GBG73088.1"/>
    </source>
</evidence>
<dbReference type="InterPro" id="IPR050951">
    <property type="entry name" value="Retrovirus_Pol_polyprotein"/>
</dbReference>
<dbReference type="InterPro" id="IPR041373">
    <property type="entry name" value="RT_RNaseH"/>
</dbReference>
<keyword evidence="8" id="KW-0479">Metal-binding</keyword>
<name>A0A388KSW4_CHABU</name>
<evidence type="ECO:0000256" key="1">
    <source>
        <dbReference type="ARBA" id="ARBA00012493"/>
    </source>
</evidence>
<dbReference type="SUPFAM" id="SSF57756">
    <property type="entry name" value="Retrovirus zinc finger-like domains"/>
    <property type="match status" value="1"/>
</dbReference>
<evidence type="ECO:0000256" key="8">
    <source>
        <dbReference type="PROSITE-ProRule" id="PRU00047"/>
    </source>
</evidence>
<feature type="compositionally biased region" description="Basic and acidic residues" evidence="9">
    <location>
        <begin position="1355"/>
        <end position="1365"/>
    </location>
</feature>
<feature type="compositionally biased region" description="Acidic residues" evidence="9">
    <location>
        <begin position="1694"/>
        <end position="1707"/>
    </location>
</feature>
<dbReference type="EC" id="2.7.7.49" evidence="1"/>
<feature type="region of interest" description="Disordered" evidence="9">
    <location>
        <begin position="1509"/>
        <end position="1720"/>
    </location>
</feature>
<dbReference type="Proteomes" id="UP000265515">
    <property type="component" value="Unassembled WGS sequence"/>
</dbReference>
<dbReference type="SUPFAM" id="SSF56672">
    <property type="entry name" value="DNA/RNA polymerases"/>
    <property type="match status" value="1"/>
</dbReference>
<dbReference type="CDD" id="cd09274">
    <property type="entry name" value="RNase_HI_RT_Ty3"/>
    <property type="match status" value="1"/>
</dbReference>
<protein>
    <recommendedName>
        <fullName evidence="1">RNA-directed DNA polymerase</fullName>
        <ecNumber evidence="1">2.7.7.49</ecNumber>
    </recommendedName>
</protein>
<keyword evidence="7" id="KW-0695">RNA-directed DNA polymerase</keyword>
<evidence type="ECO:0000256" key="2">
    <source>
        <dbReference type="ARBA" id="ARBA00022679"/>
    </source>
</evidence>
<organism evidence="11 12">
    <name type="scientific">Chara braunii</name>
    <name type="common">Braun's stonewort</name>
    <dbReference type="NCBI Taxonomy" id="69332"/>
    <lineage>
        <taxon>Eukaryota</taxon>
        <taxon>Viridiplantae</taxon>
        <taxon>Streptophyta</taxon>
        <taxon>Charophyceae</taxon>
        <taxon>Charales</taxon>
        <taxon>Characeae</taxon>
        <taxon>Chara</taxon>
    </lineage>
</organism>
<feature type="region of interest" description="Disordered" evidence="9">
    <location>
        <begin position="1"/>
        <end position="92"/>
    </location>
</feature>
<dbReference type="InterPro" id="IPR043128">
    <property type="entry name" value="Rev_trsase/Diguanyl_cyclase"/>
</dbReference>
<feature type="compositionally biased region" description="Polar residues" evidence="9">
    <location>
        <begin position="1854"/>
        <end position="1866"/>
    </location>
</feature>
<dbReference type="Gene3D" id="4.10.60.10">
    <property type="entry name" value="Zinc finger, CCHC-type"/>
    <property type="match status" value="1"/>
</dbReference>
<keyword evidence="8" id="KW-0862">Zinc</keyword>
<reference evidence="11 12" key="1">
    <citation type="journal article" date="2018" name="Cell">
        <title>The Chara Genome: Secondary Complexity and Implications for Plant Terrestrialization.</title>
        <authorList>
            <person name="Nishiyama T."/>
            <person name="Sakayama H."/>
            <person name="Vries J.D."/>
            <person name="Buschmann H."/>
            <person name="Saint-Marcoux D."/>
            <person name="Ullrich K.K."/>
            <person name="Haas F.B."/>
            <person name="Vanderstraeten L."/>
            <person name="Becker D."/>
            <person name="Lang D."/>
            <person name="Vosolsobe S."/>
            <person name="Rombauts S."/>
            <person name="Wilhelmsson P.K.I."/>
            <person name="Janitza P."/>
            <person name="Kern R."/>
            <person name="Heyl A."/>
            <person name="Rumpler F."/>
            <person name="Villalobos L.I.A.C."/>
            <person name="Clay J.M."/>
            <person name="Skokan R."/>
            <person name="Toyoda A."/>
            <person name="Suzuki Y."/>
            <person name="Kagoshima H."/>
            <person name="Schijlen E."/>
            <person name="Tajeshwar N."/>
            <person name="Catarino B."/>
            <person name="Hetherington A.J."/>
            <person name="Saltykova A."/>
            <person name="Bonnot C."/>
            <person name="Breuninger H."/>
            <person name="Symeonidi A."/>
            <person name="Radhakrishnan G.V."/>
            <person name="Van Nieuwerburgh F."/>
            <person name="Deforce D."/>
            <person name="Chang C."/>
            <person name="Karol K.G."/>
            <person name="Hedrich R."/>
            <person name="Ulvskov P."/>
            <person name="Glockner G."/>
            <person name="Delwiche C.F."/>
            <person name="Petrasek J."/>
            <person name="Van de Peer Y."/>
            <person name="Friml J."/>
            <person name="Beilby M."/>
            <person name="Dolan L."/>
            <person name="Kohara Y."/>
            <person name="Sugano S."/>
            <person name="Fujiyama A."/>
            <person name="Delaux P.-M."/>
            <person name="Quint M."/>
            <person name="TheiBen G."/>
            <person name="Hagemann M."/>
            <person name="Harholt J."/>
            <person name="Dunand C."/>
            <person name="Zachgo S."/>
            <person name="Langdale J."/>
            <person name="Maumus F."/>
            <person name="Straeten D.V.D."/>
            <person name="Gould S.B."/>
            <person name="Rensing S.A."/>
        </authorList>
    </citation>
    <scope>NUCLEOTIDE SEQUENCE [LARGE SCALE GENOMIC DNA]</scope>
    <source>
        <strain evidence="11 12">S276</strain>
    </source>
</reference>
<keyword evidence="3" id="KW-0548">Nucleotidyltransferase</keyword>
<proteinExistence type="predicted"/>
<dbReference type="InterPro" id="IPR043502">
    <property type="entry name" value="DNA/RNA_pol_sf"/>
</dbReference>
<keyword evidence="5" id="KW-0255">Endonuclease</keyword>
<evidence type="ECO:0000256" key="4">
    <source>
        <dbReference type="ARBA" id="ARBA00022722"/>
    </source>
</evidence>
<dbReference type="InterPro" id="IPR001878">
    <property type="entry name" value="Znf_CCHC"/>
</dbReference>
<feature type="compositionally biased region" description="Basic and acidic residues" evidence="9">
    <location>
        <begin position="325"/>
        <end position="338"/>
    </location>
</feature>
<dbReference type="Gramene" id="GBG73088">
    <property type="protein sequence ID" value="GBG73088"/>
    <property type="gene ID" value="CBR_g12804"/>
</dbReference>
<dbReference type="Pfam" id="PF13975">
    <property type="entry name" value="gag-asp_proteas"/>
    <property type="match status" value="1"/>
</dbReference>
<evidence type="ECO:0000259" key="10">
    <source>
        <dbReference type="PROSITE" id="PS50158"/>
    </source>
</evidence>
<evidence type="ECO:0000256" key="6">
    <source>
        <dbReference type="ARBA" id="ARBA00022801"/>
    </source>
</evidence>
<evidence type="ECO:0000256" key="9">
    <source>
        <dbReference type="SAM" id="MobiDB-lite"/>
    </source>
</evidence>
<comment type="caution">
    <text evidence="11">The sequence shown here is derived from an EMBL/GenBank/DDBJ whole genome shotgun (WGS) entry which is preliminary data.</text>
</comment>
<feature type="region of interest" description="Disordered" evidence="9">
    <location>
        <begin position="1384"/>
        <end position="1439"/>
    </location>
</feature>
<dbReference type="GO" id="GO:0004519">
    <property type="term" value="F:endonuclease activity"/>
    <property type="evidence" value="ECO:0007669"/>
    <property type="project" value="UniProtKB-KW"/>
</dbReference>
<dbReference type="InterPro" id="IPR036875">
    <property type="entry name" value="Znf_CCHC_sf"/>
</dbReference>
<dbReference type="GO" id="GO:0003964">
    <property type="term" value="F:RNA-directed DNA polymerase activity"/>
    <property type="evidence" value="ECO:0007669"/>
    <property type="project" value="UniProtKB-KW"/>
</dbReference>
<keyword evidence="4" id="KW-0540">Nuclease</keyword>
<dbReference type="EMBL" id="BFEA01000177">
    <property type="protein sequence ID" value="GBG73088.1"/>
    <property type="molecule type" value="Genomic_DNA"/>
</dbReference>
<feature type="compositionally biased region" description="Acidic residues" evidence="9">
    <location>
        <begin position="1509"/>
        <end position="1518"/>
    </location>
</feature>
<dbReference type="GO" id="GO:0003676">
    <property type="term" value="F:nucleic acid binding"/>
    <property type="evidence" value="ECO:0007669"/>
    <property type="project" value="InterPro"/>
</dbReference>
<dbReference type="GO" id="GO:0008270">
    <property type="term" value="F:zinc ion binding"/>
    <property type="evidence" value="ECO:0007669"/>
    <property type="project" value="UniProtKB-KW"/>
</dbReference>
<dbReference type="InterPro" id="IPR021109">
    <property type="entry name" value="Peptidase_aspartic_dom_sf"/>
</dbReference>
<evidence type="ECO:0000256" key="3">
    <source>
        <dbReference type="ARBA" id="ARBA00022695"/>
    </source>
</evidence>
<keyword evidence="2" id="KW-0808">Transferase</keyword>
<gene>
    <name evidence="11" type="ORF">CBR_g12804</name>
</gene>
<evidence type="ECO:0000256" key="7">
    <source>
        <dbReference type="ARBA" id="ARBA00022918"/>
    </source>
</evidence>
<feature type="compositionally biased region" description="Basic and acidic residues" evidence="9">
    <location>
        <begin position="1519"/>
        <end position="1536"/>
    </location>
</feature>
<feature type="compositionally biased region" description="Basic and acidic residues" evidence="9">
    <location>
        <begin position="1404"/>
        <end position="1428"/>
    </location>
</feature>
<dbReference type="GO" id="GO:0016787">
    <property type="term" value="F:hydrolase activity"/>
    <property type="evidence" value="ECO:0007669"/>
    <property type="project" value="UniProtKB-KW"/>
</dbReference>
<dbReference type="CDD" id="cd01647">
    <property type="entry name" value="RT_LTR"/>
    <property type="match status" value="1"/>
</dbReference>
<dbReference type="Gene3D" id="3.10.20.370">
    <property type="match status" value="1"/>
</dbReference>
<feature type="domain" description="CCHC-type" evidence="10">
    <location>
        <begin position="1880"/>
        <end position="1895"/>
    </location>
</feature>
<feature type="compositionally biased region" description="Polar residues" evidence="9">
    <location>
        <begin position="300"/>
        <end position="320"/>
    </location>
</feature>
<feature type="region of interest" description="Disordered" evidence="9">
    <location>
        <begin position="1761"/>
        <end position="1871"/>
    </location>
</feature>
<feature type="compositionally biased region" description="Basic and acidic residues" evidence="9">
    <location>
        <begin position="354"/>
        <end position="371"/>
    </location>
</feature>
<feature type="compositionally biased region" description="Low complexity" evidence="9">
    <location>
        <begin position="262"/>
        <end position="275"/>
    </location>
</feature>
<feature type="compositionally biased region" description="Gly residues" evidence="9">
    <location>
        <begin position="29"/>
        <end position="89"/>
    </location>
</feature>
<evidence type="ECO:0000256" key="5">
    <source>
        <dbReference type="ARBA" id="ARBA00022759"/>
    </source>
</evidence>
<keyword evidence="12" id="KW-1185">Reference proteome</keyword>
<dbReference type="Gene3D" id="2.40.70.10">
    <property type="entry name" value="Acid Proteases"/>
    <property type="match status" value="1"/>
</dbReference>
<dbReference type="SUPFAM" id="SSF50630">
    <property type="entry name" value="Acid proteases"/>
    <property type="match status" value="1"/>
</dbReference>
<dbReference type="CDD" id="cd00303">
    <property type="entry name" value="retropepsin_like"/>
    <property type="match status" value="1"/>
</dbReference>
<feature type="compositionally biased region" description="Acidic residues" evidence="9">
    <location>
        <begin position="339"/>
        <end position="353"/>
    </location>
</feature>
<dbReference type="PROSITE" id="PS50158">
    <property type="entry name" value="ZF_CCHC"/>
    <property type="match status" value="1"/>
</dbReference>
<feature type="region of interest" description="Disordered" evidence="9">
    <location>
        <begin position="262"/>
        <end position="387"/>
    </location>
</feature>
<dbReference type="FunFam" id="3.10.20.370:FF:000001">
    <property type="entry name" value="Retrovirus-related Pol polyprotein from transposon 17.6-like protein"/>
    <property type="match status" value="1"/>
</dbReference>
<dbReference type="Gene3D" id="3.10.10.10">
    <property type="entry name" value="HIV Type 1 Reverse Transcriptase, subunit A, domain 1"/>
    <property type="match status" value="1"/>
</dbReference>
<keyword evidence="6" id="KW-0378">Hydrolase</keyword>
<feature type="compositionally biased region" description="Basic and acidic residues" evidence="9">
    <location>
        <begin position="1797"/>
        <end position="1822"/>
    </location>
</feature>
<sequence>MGPPSYPASQNQPVAQPPPSQQASQASVAGGGGQGQGGQGNGGRSQGGRGVGGRGRGGNGGGRGGGWNGQGGENQGGQGSQGGGQGYGGPRFDWRNATSWHCGEMGHTIRFCQQRRDDELAGLISSCMGGDIFDRWGTHIDPRTPGGIRQEALKRAATVPPAAPAMFRIWQEREDLGARVEEIVDENEKVTQQLKAGTIKEEPIVIESDDEEEEVRESALTILEKMEDLLAKVGRYQERLRVMCEEAREWELNLPEVMLYGSGPESSSGPQGCPSVATAGAGPKSGMTFRPPTSHGRVPQATQTRGQSKATASQGPSQAPSRAPPRKDPEPERRKEVVEVQEEEDEGDDEEDERLQQEEDRRAEQRAEKRGAQGGAEPSLHDGVPKRKKYALRLEEGFDVERMVDKLLEGHNDLINLKDILASAPRLRGELKGRLSRRLVPNVHLSSILPREIEWTEAGTMMDWKCVACGLVDLKVRDQPSIAMVDTGAKMNIIREQDATMLGLDVDHSDHGVLHGANCKAIFRGTASNVMVEIGRVRARTCFFVMPDVDHPILLGRSFLCRTETLVFNRHEGTMILTLSDPACWNYEIIECRNTGPAVSCRINNENEEGLIIGELGFLSSQERTLMVETMKRRHCVYAFNDDERGRLDVDKIPMIRIHTVPHKPWNLKGARYPNPDEEKKVVDYLDGKMRTYVADYSSGPYASPWFCFIKPNGTLLWVQVLQRLNVVTVRDAGGLPNADALSESCAGRPIISLINLYSGYDQFPVYPPDRSDGLIHMNVAPQGWTNAVATVQRHMIRAMQTVSPYITQPYIDDLVVKGPKEKEEDEVMPGVLGLLEEHNLTASGPKSKHCMREATILSFVCNEKGRRPDVKKTDKILEWSVPFQSITDVRSFLGTCGFWRSFVKDFATKTEHLRKLVRQDQEWVWGKDHERAVEGMKREFKEGGLVLGAPNYEVTDEKPFVVETDAGPTALGGVLIQTDADGKERPLSFESRTLNTTERNYSQFKKETLAVLHCLRTFRNYIFGRRLILREDPTALTCSLKSYTPSDPTIARWLTYIWMFNFELERIPGDKNRADGMIRINWDGAGQESIEDTPPADGFLDQEEDVRLHINEWSLGVPSCVTHPIWLAPRGYEQKEKLVLKPFQEEDPWGSRDVGWMMKLALAGTHSLAEEVRTIEEGPTQIEEHEQLMGGMYLLTNTLLQGNFSQRSAASSEKGELLIPESQGDEFEEGEIREAFRGEEYDGIYRELGLLVSCEIRDRDASAKAQKMRHLYVVRDDHLFIKRQVGNPKRIVCGRNRQIDVIATLHDGIAGGHRGVSATCAKIRESDFSKAVMQRGGRDTRPRQGLQRMAGGGEQHELHRREPTPEFDDDNIELFLDLRRMFGRPQHERHEPRVERRRRSKRPREPAPREAGPTRERRGAPAQREDEPAGPALAEESFPACSLRAVEFRRITSEELRPPSPLPSMQELDIPRVTPFRSLATHLDVSQWEASRLGEGSVEPACYVPLEEPLDPEMETDMQDREEPQDPEMAAERPDPVQPQSREVITVGDDIPPCSPAPEPAQRSWPEGIPEPGSEEIPEFPPEATTIPEQEAEAEDQGLCERARMEAPLDLPSATQVTKSPDIEEPVSAELPSVVSRASEGMEAEASTPGDHGPRVGGTPRETREEKFARVQVRVTESGSSSGGPSSGRAEPMEEAPLDAVEEESGAQESLMAMSTERRGSRLHELAAAMGIGTPQEGPQGLDAPEHAPRLGELRAELGSWATGTNSRGPDSRRQQQQEVMSEPAAMGGSQLSGVCRDEAMMTERAHEEGPRELDTPERGPESAVARGGEGAEVMEPGPRGHVGLPSCHEVTTETVGAPSTSSSQGRKKKTARWHDTSCFWCKEGGHRAVDCPELLEDKAEGRVAEVDGKSYDRQGMIVERAPDGGRAQLYRQNQEELCK</sequence>
<dbReference type="PANTHER" id="PTHR37984:SF5">
    <property type="entry name" value="PROTEIN NYNRIN-LIKE"/>
    <property type="match status" value="1"/>
</dbReference>
<feature type="compositionally biased region" description="Basic and acidic residues" evidence="9">
    <location>
        <begin position="1384"/>
        <end position="1395"/>
    </location>
</feature>
<dbReference type="SMART" id="SM00343">
    <property type="entry name" value="ZnF_C2HC"/>
    <property type="match status" value="2"/>
</dbReference>
<dbReference type="Pfam" id="PF17917">
    <property type="entry name" value="RT_RNaseH"/>
    <property type="match status" value="1"/>
</dbReference>
<evidence type="ECO:0000313" key="12">
    <source>
        <dbReference type="Proteomes" id="UP000265515"/>
    </source>
</evidence>
<dbReference type="OrthoDB" id="10058156at2759"/>
<feature type="region of interest" description="Disordered" evidence="9">
    <location>
        <begin position="1332"/>
        <end position="1371"/>
    </location>
</feature>
<accession>A0A388KSW4</accession>
<keyword evidence="8" id="KW-0863">Zinc-finger</keyword>